<evidence type="ECO:0000313" key="2">
    <source>
        <dbReference type="EMBL" id="MBF8643208.1"/>
    </source>
</evidence>
<proteinExistence type="predicted"/>
<dbReference type="Pfam" id="PF08402">
    <property type="entry name" value="TOBE_2"/>
    <property type="match status" value="1"/>
</dbReference>
<accession>A0ABS0FS56</accession>
<comment type="caution">
    <text evidence="2">The sequence shown here is derived from an EMBL/GenBank/DDBJ whole genome shotgun (WGS) entry which is preliminary data.</text>
</comment>
<gene>
    <name evidence="2" type="ORF">IRZ65_21300</name>
</gene>
<sequence length="134" mass="14864">MLITDGSYLQRIPVRNAMANVQVNLVPTEMQRLSDSLEVSGDTLKSGDKVQALLRPEQFHVDCPGSGFASLEGTVEQTLFIGKDFEVSLRTRHGYSVKAVVRDSSRTALQRLHPGSTLTLWYAHSAVHLIKELE</sequence>
<dbReference type="Proteomes" id="UP000626180">
    <property type="component" value="Unassembled WGS sequence"/>
</dbReference>
<protein>
    <submittedName>
        <fullName evidence="2">TOBE domain-containing protein</fullName>
    </submittedName>
</protein>
<feature type="domain" description="Transport-associated OB type 2" evidence="1">
    <location>
        <begin position="53"/>
        <end position="129"/>
    </location>
</feature>
<dbReference type="InterPro" id="IPR013611">
    <property type="entry name" value="Transp-assoc_OB_typ2"/>
</dbReference>
<reference evidence="2 3" key="1">
    <citation type="submission" date="2020-10" db="EMBL/GenBank/DDBJ databases">
        <title>Genome sequences of Pseudomonas isolates.</title>
        <authorList>
            <person name="Wessels L."/>
            <person name="Reich F."/>
            <person name="Hammerl J."/>
        </authorList>
    </citation>
    <scope>NUCLEOTIDE SEQUENCE [LARGE SCALE GENOMIC DNA]</scope>
    <source>
        <strain evidence="2 3">20-MO00624-0</strain>
    </source>
</reference>
<dbReference type="EMBL" id="JADMCD010000014">
    <property type="protein sequence ID" value="MBF8643208.1"/>
    <property type="molecule type" value="Genomic_DNA"/>
</dbReference>
<organism evidence="2 3">
    <name type="scientific">Pseudomonas luteola</name>
    <dbReference type="NCBI Taxonomy" id="47886"/>
    <lineage>
        <taxon>Bacteria</taxon>
        <taxon>Pseudomonadati</taxon>
        <taxon>Pseudomonadota</taxon>
        <taxon>Gammaproteobacteria</taxon>
        <taxon>Pseudomonadales</taxon>
        <taxon>Pseudomonadaceae</taxon>
        <taxon>Pseudomonas</taxon>
    </lineage>
</organism>
<dbReference type="InterPro" id="IPR008995">
    <property type="entry name" value="Mo/tungstate-bd_C_term_dom"/>
</dbReference>
<dbReference type="SUPFAM" id="SSF50331">
    <property type="entry name" value="MOP-like"/>
    <property type="match status" value="1"/>
</dbReference>
<evidence type="ECO:0000313" key="3">
    <source>
        <dbReference type="Proteomes" id="UP000626180"/>
    </source>
</evidence>
<name>A0ABS0FS56_PSELU</name>
<evidence type="ECO:0000259" key="1">
    <source>
        <dbReference type="Pfam" id="PF08402"/>
    </source>
</evidence>
<keyword evidence="3" id="KW-1185">Reference proteome</keyword>